<keyword evidence="2" id="KW-1185">Reference proteome</keyword>
<sequence>MSSPYLGSKKLQQVTKGSTSTATMYQATVPTASALATTFFPKYHPPHLCRHFHNLCSTPQTTIDCTSSPPLIAATTAVATPATPAGHTDPTYGKKEWVLLEIDIDDIINASEWSNLSAALEAACIGDFLVYFHFFLFPFPLAFA</sequence>
<proteinExistence type="predicted"/>
<dbReference type="EMBL" id="CM042012">
    <property type="protein sequence ID" value="KAI3753110.1"/>
    <property type="molecule type" value="Genomic_DNA"/>
</dbReference>
<evidence type="ECO:0000313" key="2">
    <source>
        <dbReference type="Proteomes" id="UP001055811"/>
    </source>
</evidence>
<accession>A0ACB9E336</accession>
<organism evidence="1 2">
    <name type="scientific">Cichorium intybus</name>
    <name type="common">Chicory</name>
    <dbReference type="NCBI Taxonomy" id="13427"/>
    <lineage>
        <taxon>Eukaryota</taxon>
        <taxon>Viridiplantae</taxon>
        <taxon>Streptophyta</taxon>
        <taxon>Embryophyta</taxon>
        <taxon>Tracheophyta</taxon>
        <taxon>Spermatophyta</taxon>
        <taxon>Magnoliopsida</taxon>
        <taxon>eudicotyledons</taxon>
        <taxon>Gunneridae</taxon>
        <taxon>Pentapetalae</taxon>
        <taxon>asterids</taxon>
        <taxon>campanulids</taxon>
        <taxon>Asterales</taxon>
        <taxon>Asteraceae</taxon>
        <taxon>Cichorioideae</taxon>
        <taxon>Cichorieae</taxon>
        <taxon>Cichoriinae</taxon>
        <taxon>Cichorium</taxon>
    </lineage>
</organism>
<evidence type="ECO:0000313" key="1">
    <source>
        <dbReference type="EMBL" id="KAI3753110.1"/>
    </source>
</evidence>
<gene>
    <name evidence="1" type="ORF">L2E82_25155</name>
</gene>
<protein>
    <submittedName>
        <fullName evidence="1">Uncharacterized protein</fullName>
    </submittedName>
</protein>
<reference evidence="2" key="1">
    <citation type="journal article" date="2022" name="Mol. Ecol. Resour.">
        <title>The genomes of chicory, endive, great burdock and yacon provide insights into Asteraceae palaeo-polyploidization history and plant inulin production.</title>
        <authorList>
            <person name="Fan W."/>
            <person name="Wang S."/>
            <person name="Wang H."/>
            <person name="Wang A."/>
            <person name="Jiang F."/>
            <person name="Liu H."/>
            <person name="Zhao H."/>
            <person name="Xu D."/>
            <person name="Zhang Y."/>
        </authorList>
    </citation>
    <scope>NUCLEOTIDE SEQUENCE [LARGE SCALE GENOMIC DNA]</scope>
    <source>
        <strain evidence="2">cv. Punajuju</strain>
    </source>
</reference>
<reference evidence="1 2" key="2">
    <citation type="journal article" date="2022" name="Mol. Ecol. Resour.">
        <title>The genomes of chicory, endive, great burdock and yacon provide insights into Asteraceae paleo-polyploidization history and plant inulin production.</title>
        <authorList>
            <person name="Fan W."/>
            <person name="Wang S."/>
            <person name="Wang H."/>
            <person name="Wang A."/>
            <person name="Jiang F."/>
            <person name="Liu H."/>
            <person name="Zhao H."/>
            <person name="Xu D."/>
            <person name="Zhang Y."/>
        </authorList>
    </citation>
    <scope>NUCLEOTIDE SEQUENCE [LARGE SCALE GENOMIC DNA]</scope>
    <source>
        <strain evidence="2">cv. Punajuju</strain>
        <tissue evidence="1">Leaves</tissue>
    </source>
</reference>
<name>A0ACB9E336_CICIN</name>
<dbReference type="Proteomes" id="UP001055811">
    <property type="component" value="Linkage Group LG04"/>
</dbReference>
<comment type="caution">
    <text evidence="1">The sequence shown here is derived from an EMBL/GenBank/DDBJ whole genome shotgun (WGS) entry which is preliminary data.</text>
</comment>